<reference evidence="1" key="1">
    <citation type="submission" date="2024-09" db="EMBL/GenBank/DDBJ databases">
        <title>Whole genome shotgun sequence of Pseudomonas alcaligenes NBRC 14159.</title>
        <authorList>
            <person name="Yoshida I."/>
            <person name="Hosoyama A."/>
            <person name="Tsuchikane K."/>
            <person name="Noguchi M."/>
            <person name="Hirakata S."/>
            <person name="Ando Y."/>
            <person name="Ohji S."/>
            <person name="Yamazoe A."/>
            <person name="Yamazaki S."/>
            <person name="Fujita N."/>
        </authorList>
    </citation>
    <scope>NUCLEOTIDE SEQUENCE</scope>
    <source>
        <strain evidence="1">NBRC 14159</strain>
    </source>
</reference>
<gene>
    <name evidence="1" type="ORF">PA6_005_02130</name>
</gene>
<evidence type="ECO:0000313" key="2">
    <source>
        <dbReference type="Proteomes" id="UP000016560"/>
    </source>
</evidence>
<accession>U3AUJ0</accession>
<dbReference type="AlphaFoldDB" id="U3AUJ0"/>
<dbReference type="Proteomes" id="UP000016560">
    <property type="component" value="Unassembled WGS sequence"/>
</dbReference>
<sequence>MVVFFVVGSPLEMVTGDAALKGFYGNQWALQFKAGSGLSWDRLVYLSRQNYEQAGSNDLAGSLGLHPRVIMLLLQPALPSLLLGRVNSAETPEFSVLRSYLEHSGR</sequence>
<comment type="caution">
    <text evidence="1">The sequence shown here is derived from an EMBL/GenBank/DDBJ whole genome shotgun (WGS) entry which is preliminary data.</text>
</comment>
<name>U3AUJ0_AQUA1</name>
<keyword evidence="2" id="KW-1185">Reference proteome</keyword>
<dbReference type="EMBL" id="BATI01000005">
    <property type="protein sequence ID" value="GAD61324.1"/>
    <property type="molecule type" value="Genomic_DNA"/>
</dbReference>
<protein>
    <submittedName>
        <fullName evidence="1">Uncharacterized protein</fullName>
    </submittedName>
</protein>
<evidence type="ECO:0000313" key="1">
    <source>
        <dbReference type="EMBL" id="GAD61324.1"/>
    </source>
</evidence>
<organism evidence="1 2">
    <name type="scientific">Aquipseudomonas alcaligenes (strain ATCC 14909 / DSM 50342 / CCUG 1425 / JCM 20561 / NBRC 14159 / NCIMB 9945 / NCTC 10367 / 1577)</name>
    <name type="common">Pseudomonas alcaligenes</name>
    <dbReference type="NCBI Taxonomy" id="1215092"/>
    <lineage>
        <taxon>Bacteria</taxon>
        <taxon>Pseudomonadati</taxon>
        <taxon>Pseudomonadota</taxon>
        <taxon>Gammaproteobacteria</taxon>
        <taxon>Pseudomonadales</taxon>
        <taxon>Pseudomonadaceae</taxon>
        <taxon>Aquipseudomonas</taxon>
    </lineage>
</organism>
<proteinExistence type="predicted"/>